<dbReference type="AlphaFoldDB" id="A0A2T3KJU5"/>
<comment type="caution">
    <text evidence="2">The sequence shown here is derived from an EMBL/GenBank/DDBJ whole genome shotgun (WGS) entry which is preliminary data.</text>
</comment>
<sequence length="230" mass="24986">MQQNLQELIDNSDIAMISWNNLGFEERADVLQHWTQQLPVNIAAMVKFQCLNALEYVASFKLMPGPTGETNELYCCGRGVFIITAEESVVEEAIVGQLAAALVCGNSILLCIPDIQYAEQIKIQLEQLGCIAGVITVVNINYLYGLVNHPQTAGVAYCGDINGAQKLARQLAQREGVLGQLISEVDGTVLPIIGSQRYCLRFVTERTRTINITAVGGNATLLELGNGETV</sequence>
<dbReference type="InterPro" id="IPR016162">
    <property type="entry name" value="Ald_DH_N"/>
</dbReference>
<dbReference type="SUPFAM" id="SSF53720">
    <property type="entry name" value="ALDH-like"/>
    <property type="match status" value="1"/>
</dbReference>
<evidence type="ECO:0000313" key="2">
    <source>
        <dbReference type="EMBL" id="PSU99750.1"/>
    </source>
</evidence>
<keyword evidence="1" id="KW-0560">Oxidoreductase</keyword>
<name>A0A2T3KJU5_9GAMM</name>
<dbReference type="EMBL" id="PYNF01000005">
    <property type="protein sequence ID" value="PSU99750.1"/>
    <property type="molecule type" value="Genomic_DNA"/>
</dbReference>
<evidence type="ECO:0000256" key="1">
    <source>
        <dbReference type="ARBA" id="ARBA00023002"/>
    </source>
</evidence>
<evidence type="ECO:0000313" key="3">
    <source>
        <dbReference type="Proteomes" id="UP000241426"/>
    </source>
</evidence>
<accession>A0A2T3KJU5</accession>
<dbReference type="Proteomes" id="UP000241426">
    <property type="component" value="Unassembled WGS sequence"/>
</dbReference>
<dbReference type="RefSeq" id="WP_107289504.1">
    <property type="nucleotide sequence ID" value="NZ_PYNF01000005.1"/>
</dbReference>
<organism evidence="2 3">
    <name type="scientific">Photobacterium kishitanii</name>
    <dbReference type="NCBI Taxonomy" id="318456"/>
    <lineage>
        <taxon>Bacteria</taxon>
        <taxon>Pseudomonadati</taxon>
        <taxon>Pseudomonadota</taxon>
        <taxon>Gammaproteobacteria</taxon>
        <taxon>Vibrionales</taxon>
        <taxon>Vibrionaceae</taxon>
        <taxon>Photobacterium</taxon>
    </lineage>
</organism>
<gene>
    <name evidence="2" type="ORF">C9J27_08960</name>
</gene>
<dbReference type="GO" id="GO:0016491">
    <property type="term" value="F:oxidoreductase activity"/>
    <property type="evidence" value="ECO:0007669"/>
    <property type="project" value="UniProtKB-KW"/>
</dbReference>
<proteinExistence type="predicted"/>
<reference evidence="2 3" key="1">
    <citation type="submission" date="2018-01" db="EMBL/GenBank/DDBJ databases">
        <title>Whole genome sequencing of Histamine producing bacteria.</title>
        <authorList>
            <person name="Butler K."/>
        </authorList>
    </citation>
    <scope>NUCLEOTIDE SEQUENCE [LARGE SCALE GENOMIC DNA]</scope>
    <source>
        <strain evidence="2 3">FS-7.2</strain>
    </source>
</reference>
<dbReference type="InterPro" id="IPR016161">
    <property type="entry name" value="Ald_DH/histidinol_DH"/>
</dbReference>
<dbReference type="Gene3D" id="3.40.605.10">
    <property type="entry name" value="Aldehyde Dehydrogenase, Chain A, domain 1"/>
    <property type="match status" value="1"/>
</dbReference>
<protein>
    <submittedName>
        <fullName evidence="2">Proline dehydrogenase</fullName>
    </submittedName>
</protein>